<protein>
    <submittedName>
        <fullName evidence="1">Uncharacterized protein</fullName>
    </submittedName>
</protein>
<proteinExistence type="predicted"/>
<evidence type="ECO:0000313" key="2">
    <source>
        <dbReference type="Proteomes" id="UP000615455"/>
    </source>
</evidence>
<dbReference type="RefSeq" id="WP_189014986.1">
    <property type="nucleotide sequence ID" value="NZ_BMHE01000025.1"/>
</dbReference>
<evidence type="ECO:0000313" key="1">
    <source>
        <dbReference type="EMBL" id="GFZ92585.1"/>
    </source>
</evidence>
<sequence length="87" mass="10324">MDQRQALRNELQAIITAAKPFVKRLRERSSHIHAGHFTNVSMRSMKLVARNDMLLPTYRRYVDRMVEEFNYQVALAYEKHPDSPKSY</sequence>
<dbReference type="Proteomes" id="UP000615455">
    <property type="component" value="Unassembled WGS sequence"/>
</dbReference>
<name>A0ABQ1EZ38_9BACL</name>
<organism evidence="1 2">
    <name type="scientific">Paenibacillus marchantiophytorum</name>
    <dbReference type="NCBI Taxonomy" id="1619310"/>
    <lineage>
        <taxon>Bacteria</taxon>
        <taxon>Bacillati</taxon>
        <taxon>Bacillota</taxon>
        <taxon>Bacilli</taxon>
        <taxon>Bacillales</taxon>
        <taxon>Paenibacillaceae</taxon>
        <taxon>Paenibacillus</taxon>
    </lineage>
</organism>
<dbReference type="EMBL" id="BMHE01000025">
    <property type="protein sequence ID" value="GFZ92585.1"/>
    <property type="molecule type" value="Genomic_DNA"/>
</dbReference>
<accession>A0ABQ1EZ38</accession>
<reference evidence="2" key="1">
    <citation type="journal article" date="2019" name="Int. J. Syst. Evol. Microbiol.">
        <title>The Global Catalogue of Microorganisms (GCM) 10K type strain sequencing project: providing services to taxonomists for standard genome sequencing and annotation.</title>
        <authorList>
            <consortium name="The Broad Institute Genomics Platform"/>
            <consortium name="The Broad Institute Genome Sequencing Center for Infectious Disease"/>
            <person name="Wu L."/>
            <person name="Ma J."/>
        </authorList>
    </citation>
    <scope>NUCLEOTIDE SEQUENCE [LARGE SCALE GENOMIC DNA]</scope>
    <source>
        <strain evidence="2">CGMCC 1.15043</strain>
    </source>
</reference>
<comment type="caution">
    <text evidence="1">The sequence shown here is derived from an EMBL/GenBank/DDBJ whole genome shotgun (WGS) entry which is preliminary data.</text>
</comment>
<gene>
    <name evidence="1" type="ORF">GCM10008018_43800</name>
</gene>
<keyword evidence="2" id="KW-1185">Reference proteome</keyword>